<feature type="compositionally biased region" description="Basic and acidic residues" evidence="7">
    <location>
        <begin position="1"/>
        <end position="10"/>
    </location>
</feature>
<organism evidence="9 10">
    <name type="scientific">Geotrichum candidum</name>
    <name type="common">Oospora lactis</name>
    <name type="synonym">Dipodascus geotrichum</name>
    <dbReference type="NCBI Taxonomy" id="1173061"/>
    <lineage>
        <taxon>Eukaryota</taxon>
        <taxon>Fungi</taxon>
        <taxon>Dikarya</taxon>
        <taxon>Ascomycota</taxon>
        <taxon>Saccharomycotina</taxon>
        <taxon>Dipodascomycetes</taxon>
        <taxon>Dipodascales</taxon>
        <taxon>Dipodascaceae</taxon>
        <taxon>Geotrichum</taxon>
    </lineage>
</organism>
<dbReference type="GO" id="GO:0046982">
    <property type="term" value="F:protein heterodimerization activity"/>
    <property type="evidence" value="ECO:0007669"/>
    <property type="project" value="InterPro"/>
</dbReference>
<dbReference type="GO" id="GO:0016251">
    <property type="term" value="F:RNA polymerase II general transcription initiation factor activity"/>
    <property type="evidence" value="ECO:0007669"/>
    <property type="project" value="TreeGrafter"/>
</dbReference>
<dbReference type="InterPro" id="IPR045127">
    <property type="entry name" value="TAF11-like"/>
</dbReference>
<gene>
    <name evidence="9" type="ORF">BN980_GECA04s07655g</name>
</gene>
<dbReference type="STRING" id="1173061.A0A0J9X849"/>
<evidence type="ECO:0000256" key="7">
    <source>
        <dbReference type="SAM" id="MobiDB-lite"/>
    </source>
</evidence>
<keyword evidence="3" id="KW-0805">Transcription regulation</keyword>
<feature type="compositionally biased region" description="Low complexity" evidence="7">
    <location>
        <begin position="50"/>
        <end position="63"/>
    </location>
</feature>
<dbReference type="GO" id="GO:0051123">
    <property type="term" value="P:RNA polymerase II preinitiation complex assembly"/>
    <property type="evidence" value="ECO:0007669"/>
    <property type="project" value="InterPro"/>
</dbReference>
<comment type="similarity">
    <text evidence="2">Belongs to the TAF11 family.</text>
</comment>
<dbReference type="OrthoDB" id="28335at2759"/>
<reference evidence="9" key="1">
    <citation type="submission" date="2014-03" db="EMBL/GenBank/DDBJ databases">
        <authorList>
            <person name="Casaregola S."/>
        </authorList>
    </citation>
    <scope>NUCLEOTIDE SEQUENCE [LARGE SCALE GENOMIC DNA]</scope>
    <source>
        <strain evidence="9">CLIB 918</strain>
    </source>
</reference>
<keyword evidence="4" id="KW-0804">Transcription</keyword>
<protein>
    <recommendedName>
        <fullName evidence="6">Transcription initiation factor TFIID subunit 11</fullName>
    </recommendedName>
</protein>
<evidence type="ECO:0000259" key="8">
    <source>
        <dbReference type="Pfam" id="PF04719"/>
    </source>
</evidence>
<dbReference type="CDD" id="cd08048">
    <property type="entry name" value="HFD_TAF11"/>
    <property type="match status" value="1"/>
</dbReference>
<evidence type="ECO:0000256" key="6">
    <source>
        <dbReference type="ARBA" id="ARBA00072882"/>
    </source>
</evidence>
<evidence type="ECO:0000256" key="4">
    <source>
        <dbReference type="ARBA" id="ARBA00023163"/>
    </source>
</evidence>
<name>A0A0J9X849_GEOCN</name>
<dbReference type="Proteomes" id="UP000242525">
    <property type="component" value="Unassembled WGS sequence"/>
</dbReference>
<evidence type="ECO:0000256" key="1">
    <source>
        <dbReference type="ARBA" id="ARBA00004123"/>
    </source>
</evidence>
<accession>A0A0J9X849</accession>
<feature type="compositionally biased region" description="Acidic residues" evidence="7">
    <location>
        <begin position="64"/>
        <end position="79"/>
    </location>
</feature>
<dbReference type="AlphaFoldDB" id="A0A0J9X849"/>
<evidence type="ECO:0000256" key="5">
    <source>
        <dbReference type="ARBA" id="ARBA00023242"/>
    </source>
</evidence>
<dbReference type="InterPro" id="IPR006809">
    <property type="entry name" value="TAFII28_dom"/>
</dbReference>
<dbReference type="PANTHER" id="PTHR13218">
    <property type="entry name" value="TRANSCRIPTION INITIATION FACTOR TFIID SUBUNIT 11-RELATED"/>
    <property type="match status" value="1"/>
</dbReference>
<proteinExistence type="inferred from homology"/>
<dbReference type="EMBL" id="CCBN010000004">
    <property type="protein sequence ID" value="CDO53314.1"/>
    <property type="molecule type" value="Genomic_DNA"/>
</dbReference>
<feature type="region of interest" description="Disordered" evidence="7">
    <location>
        <begin position="1"/>
        <end position="97"/>
    </location>
</feature>
<dbReference type="Gene3D" id="1.10.20.10">
    <property type="entry name" value="Histone, subunit A"/>
    <property type="match status" value="1"/>
</dbReference>
<feature type="domain" description="TAFII28-like protein" evidence="8">
    <location>
        <begin position="104"/>
        <end position="204"/>
    </location>
</feature>
<dbReference type="PANTHER" id="PTHR13218:SF8">
    <property type="entry name" value="TRANSCRIPTION INITIATION FACTOR TFIID SUBUNIT 11"/>
    <property type="match status" value="1"/>
</dbReference>
<feature type="compositionally biased region" description="Low complexity" evidence="7">
    <location>
        <begin position="26"/>
        <end position="39"/>
    </location>
</feature>
<evidence type="ECO:0000256" key="2">
    <source>
        <dbReference type="ARBA" id="ARBA00009788"/>
    </source>
</evidence>
<dbReference type="InterPro" id="IPR009072">
    <property type="entry name" value="Histone-fold"/>
</dbReference>
<evidence type="ECO:0000256" key="3">
    <source>
        <dbReference type="ARBA" id="ARBA00023015"/>
    </source>
</evidence>
<sequence>MTKRKIKDESSSGTTKKTYKKHLRDTSASAAAPLALPTDTSREEPPATPTPSANASANAAATNDDGEPDGEDEEDDDDGIGFGGVTAQDPSTKNEAQEREKLRLLLAHFSEDQMSRYEAFRRANLNRNAIKKLANSVLNQSISANVAVALSGLAKVFVGELVEKAREVELQMDREFIEKYKKEHDGNDPPLLPIRPEHLREAWRLYRKEMGTVPAAQWRRQGGEGDGRMFR</sequence>
<keyword evidence="5" id="KW-0539">Nucleus</keyword>
<dbReference type="GO" id="GO:0005669">
    <property type="term" value="C:transcription factor TFIID complex"/>
    <property type="evidence" value="ECO:0007669"/>
    <property type="project" value="InterPro"/>
</dbReference>
<keyword evidence="10" id="KW-1185">Reference proteome</keyword>
<dbReference type="FunFam" id="1.10.20.10:FF:000061">
    <property type="entry name" value="TFIID subunit"/>
    <property type="match status" value="1"/>
</dbReference>
<dbReference type="SUPFAM" id="SSF47113">
    <property type="entry name" value="Histone-fold"/>
    <property type="match status" value="1"/>
</dbReference>
<comment type="subcellular location">
    <subcellularLocation>
        <location evidence="1">Nucleus</location>
    </subcellularLocation>
</comment>
<dbReference type="Pfam" id="PF04719">
    <property type="entry name" value="TAFII28"/>
    <property type="match status" value="1"/>
</dbReference>
<evidence type="ECO:0000313" key="9">
    <source>
        <dbReference type="EMBL" id="CDO53314.1"/>
    </source>
</evidence>
<evidence type="ECO:0000313" key="10">
    <source>
        <dbReference type="Proteomes" id="UP000242525"/>
    </source>
</evidence>
<comment type="caution">
    <text evidence="9">The sequence shown here is derived from an EMBL/GenBank/DDBJ whole genome shotgun (WGS) entry which is preliminary data.</text>
</comment>